<keyword evidence="1" id="KW-0812">Transmembrane</keyword>
<organism evidence="2 3">
    <name type="scientific">Ameyamaea chiangmaiensis</name>
    <dbReference type="NCBI Taxonomy" id="442969"/>
    <lineage>
        <taxon>Bacteria</taxon>
        <taxon>Pseudomonadati</taxon>
        <taxon>Pseudomonadota</taxon>
        <taxon>Alphaproteobacteria</taxon>
        <taxon>Acetobacterales</taxon>
        <taxon>Acetobacteraceae</taxon>
        <taxon>Ameyamaea</taxon>
    </lineage>
</organism>
<keyword evidence="3" id="KW-1185">Reference proteome</keyword>
<name>A0A850PDU0_9PROT</name>
<dbReference type="Proteomes" id="UP000585665">
    <property type="component" value="Unassembled WGS sequence"/>
</dbReference>
<keyword evidence="1" id="KW-1133">Transmembrane helix</keyword>
<dbReference type="EMBL" id="JABXXR010000086">
    <property type="protein sequence ID" value="NVN41053.1"/>
    <property type="molecule type" value="Genomic_DNA"/>
</dbReference>
<keyword evidence="1" id="KW-0472">Membrane</keyword>
<gene>
    <name evidence="2" type="ORF">HUK82_10860</name>
</gene>
<comment type="caution">
    <text evidence="2">The sequence shown here is derived from an EMBL/GenBank/DDBJ whole genome shotgun (WGS) entry which is preliminary data.</text>
</comment>
<evidence type="ECO:0000256" key="1">
    <source>
        <dbReference type="SAM" id="Phobius"/>
    </source>
</evidence>
<protein>
    <submittedName>
        <fullName evidence="2">Uncharacterized protein</fullName>
    </submittedName>
</protein>
<evidence type="ECO:0000313" key="2">
    <source>
        <dbReference type="EMBL" id="NVN41053.1"/>
    </source>
</evidence>
<feature type="transmembrane region" description="Helical" evidence="1">
    <location>
        <begin position="20"/>
        <end position="38"/>
    </location>
</feature>
<accession>A0A850PDU0</accession>
<sequence length="46" mass="4896">MSETATTNTRAVVFETVQMVGAIVFTLGMVALTISSVLHSGGWPQR</sequence>
<proteinExistence type="predicted"/>
<evidence type="ECO:0000313" key="3">
    <source>
        <dbReference type="Proteomes" id="UP000585665"/>
    </source>
</evidence>
<reference evidence="2 3" key="1">
    <citation type="submission" date="2020-06" db="EMBL/GenBank/DDBJ databases">
        <title>Description of novel acetic acid bacteria.</title>
        <authorList>
            <person name="Sombolestani A."/>
        </authorList>
    </citation>
    <scope>NUCLEOTIDE SEQUENCE [LARGE SCALE GENOMIC DNA]</scope>
    <source>
        <strain evidence="2 3">LMG 27010</strain>
    </source>
</reference>
<dbReference type="RefSeq" id="WP_176613975.1">
    <property type="nucleotide sequence ID" value="NZ_JABXXR010000086.1"/>
</dbReference>
<dbReference type="AlphaFoldDB" id="A0A850PDU0"/>